<evidence type="ECO:0000313" key="3">
    <source>
        <dbReference type="EMBL" id="QCP34480.1"/>
    </source>
</evidence>
<feature type="signal peptide" evidence="1">
    <location>
        <begin position="1"/>
        <end position="28"/>
    </location>
</feature>
<dbReference type="SUPFAM" id="SSF49373">
    <property type="entry name" value="Invasin/intimin cell-adhesion fragments"/>
    <property type="match status" value="2"/>
</dbReference>
<dbReference type="SUPFAM" id="SSF69304">
    <property type="entry name" value="Tricorn protease N-terminal domain"/>
    <property type="match status" value="1"/>
</dbReference>
<dbReference type="InterPro" id="IPR003343">
    <property type="entry name" value="Big_2"/>
</dbReference>
<organism evidence="3 4">
    <name type="scientific">Anaerostipes rhamnosivorans</name>
    <dbReference type="NCBI Taxonomy" id="1229621"/>
    <lineage>
        <taxon>Bacteria</taxon>
        <taxon>Bacillati</taxon>
        <taxon>Bacillota</taxon>
        <taxon>Clostridia</taxon>
        <taxon>Lachnospirales</taxon>
        <taxon>Lachnospiraceae</taxon>
        <taxon>Anaerostipes</taxon>
    </lineage>
</organism>
<dbReference type="AlphaFoldDB" id="A0A4V1EG13"/>
<feature type="domain" description="BIG2" evidence="2">
    <location>
        <begin position="34"/>
        <end position="104"/>
    </location>
</feature>
<evidence type="ECO:0000259" key="2">
    <source>
        <dbReference type="SMART" id="SM00635"/>
    </source>
</evidence>
<evidence type="ECO:0000313" key="4">
    <source>
        <dbReference type="Proteomes" id="UP000298653"/>
    </source>
</evidence>
<feature type="domain" description="BIG2" evidence="2">
    <location>
        <begin position="106"/>
        <end position="178"/>
    </location>
</feature>
<dbReference type="OrthoDB" id="2066700at2"/>
<dbReference type="SMART" id="SM00635">
    <property type="entry name" value="BID_2"/>
    <property type="match status" value="2"/>
</dbReference>
<keyword evidence="4" id="KW-1185">Reference proteome</keyword>
<sequence>MKGNKRRIFKLATAFLLVLSFGITSITAGTEQVYAAKIKISSKKITLIKGQSKTLKVKGTKKRPKWSSSKKSVASVSKKGKITAKKKGTATITAKIGRKKYKCKVKVETPKLNKSSISISEDTYYQLKVSGNTQKVKWSSSNKSIVTVNGKGYIYGKKTGTVSITAKISSKKFKCKVTVKQESPKFAVQFVHTDDGANTRVVGININNRSRTGIFVNELGYVTNPRYSSLDQYVYLCDPDEDGVSFLEYYRVDPGETVLLPFVELAFGSFYADDDSIFFFNFDFRGRTYISYVDVYGNAVYELMD</sequence>
<dbReference type="InterPro" id="IPR008964">
    <property type="entry name" value="Invasin/intimin_cell_adhesion"/>
</dbReference>
<gene>
    <name evidence="3" type="ORF">AR1Y2_1026</name>
</gene>
<dbReference type="Proteomes" id="UP000298653">
    <property type="component" value="Chromosome"/>
</dbReference>
<reference evidence="3 4" key="1">
    <citation type="submission" date="2019-05" db="EMBL/GenBank/DDBJ databases">
        <title>Complete genome sequencing of Anaerostipes rhamnosivorans.</title>
        <authorList>
            <person name="Bui T.P.N."/>
            <person name="de Vos W.M."/>
        </authorList>
    </citation>
    <scope>NUCLEOTIDE SEQUENCE [LARGE SCALE GENOMIC DNA]</scope>
    <source>
        <strain evidence="3 4">1y2</strain>
    </source>
</reference>
<dbReference type="Gene3D" id="2.60.40.1080">
    <property type="match status" value="2"/>
</dbReference>
<accession>A0A4V1EG13</accession>
<keyword evidence="1" id="KW-0732">Signal</keyword>
<evidence type="ECO:0000256" key="1">
    <source>
        <dbReference type="SAM" id="SignalP"/>
    </source>
</evidence>
<protein>
    <submittedName>
        <fullName evidence="3">Putative surface protein, responsible for cell interaction</fullName>
    </submittedName>
</protein>
<dbReference type="Pfam" id="PF02368">
    <property type="entry name" value="Big_2"/>
    <property type="match status" value="2"/>
</dbReference>
<feature type="chain" id="PRO_5020937793" evidence="1">
    <location>
        <begin position="29"/>
        <end position="305"/>
    </location>
</feature>
<dbReference type="EMBL" id="CP040058">
    <property type="protein sequence ID" value="QCP34480.1"/>
    <property type="molecule type" value="Genomic_DNA"/>
</dbReference>
<proteinExistence type="predicted"/>
<name>A0A4V1EG13_9FIRM</name>
<dbReference type="KEGG" id="arf:AR1Y2_1026"/>
<dbReference type="RefSeq" id="WP_137328012.1">
    <property type="nucleotide sequence ID" value="NZ_CP040058.1"/>
</dbReference>